<comment type="subcellular location">
    <subcellularLocation>
        <location evidence="1">Cell membrane</location>
        <topology evidence="1">Multi-pass membrane protein</topology>
    </subcellularLocation>
</comment>
<dbReference type="AlphaFoldDB" id="Q4RSL6"/>
<feature type="domain" description="EGF-like" evidence="9">
    <location>
        <begin position="449"/>
        <end position="488"/>
    </location>
</feature>
<evidence type="ECO:0000259" key="9">
    <source>
        <dbReference type="PROSITE" id="PS50026"/>
    </source>
</evidence>
<evidence type="ECO:0000313" key="10">
    <source>
        <dbReference type="EMBL" id="CAG08616.1"/>
    </source>
</evidence>
<sequence>VTEYFTRTPRKLSAFKSFASVELFHFNVPDDTMIAVWNLITFKEQGGTFGDSCPNRNVTVYFRSGAPPVINPLHTRFPGDTVIPGSFAVTLTWTLPNRTTGAFNVTSPLPGDWFLAAHLPKDEGKISVKGLSEECQYLFQPQLIVQRLVGVSVLYPGYFIEQMIPARNRSVLYKVFVPNYVSKVKVQLVNCSTRNKSSDACPVVLKIRARAPPVHNSSALDCREWNPCELEAAVPAWEQWYYVLVEKYLTSSDVYFRIGVQVTDCSKSSLFKETAQPSSSMNMPQSFGAAMAFSLSDTLAAALPGSFHNDSHPRASEDGVVYLAPAIDANKCWPIRPTLRNELDTFSVHFYVFFGPNISVPPDRAAVFAINLMPVLDSGGVLNMELKLNMVKSLAGFFLSVNTSANITKLRIPYPQTGTWYLSLRSLCATERGFEACTNITAEIYMRAYLTPCVNDCGTYGQCKLLRTNNYLYAACECKAGWEGWGCTDNSEAYSYSFQLLSTLLLCLSNLMFVPPVAIAVRSHYLLEASVYIFTMFFSTFYHACDQPGIVVFCIMEYDVLQFCDFLGSLMSVWVTVIAMARLKSIIKQVGSRGAGGGCFRGWLKQLCKHIPDPLGVDQPLKATSPPTVLRIAVGDVHTPEVLYLLGAMSLSMALQLDRHGLWNLLGPSLFALGIMAVAWTVRTIRRRRCYPPTWKRWAFFLFPGTMIATSAVALYAFVETEENYFYIHSIWHMLIAGSVGFLLPPRAKPDSKVTPLKRRRGCGYQLCVNEHEELG</sequence>
<dbReference type="OrthoDB" id="69646at2759"/>
<dbReference type="PROSITE" id="PS00022">
    <property type="entry name" value="EGF_1"/>
    <property type="match status" value="1"/>
</dbReference>
<accession>Q4RSL6</accession>
<feature type="disulfide bond" evidence="7">
    <location>
        <begin position="478"/>
        <end position="487"/>
    </location>
</feature>
<keyword evidence="5 8" id="KW-1133">Transmembrane helix</keyword>
<keyword evidence="3" id="KW-1003">Cell membrane</keyword>
<evidence type="ECO:0000256" key="7">
    <source>
        <dbReference type="PROSITE-ProRule" id="PRU00076"/>
    </source>
</evidence>
<feature type="transmembrane region" description="Helical" evidence="8">
    <location>
        <begin position="725"/>
        <end position="744"/>
    </location>
</feature>
<evidence type="ECO:0000256" key="6">
    <source>
        <dbReference type="ARBA" id="ARBA00023136"/>
    </source>
</evidence>
<feature type="transmembrane region" description="Helical" evidence="8">
    <location>
        <begin position="663"/>
        <end position="686"/>
    </location>
</feature>
<comment type="caution">
    <text evidence="7">Lacks conserved residue(s) required for the propagation of feature annotation.</text>
</comment>
<dbReference type="KEGG" id="tng:GSTEN00029634G001"/>
<feature type="non-terminal residue" evidence="10">
    <location>
        <position position="1"/>
    </location>
</feature>
<dbReference type="PROSITE" id="PS50026">
    <property type="entry name" value="EGF_3"/>
    <property type="match status" value="1"/>
</dbReference>
<organism evidence="10">
    <name type="scientific">Tetraodon nigroviridis</name>
    <name type="common">Spotted green pufferfish</name>
    <name type="synonym">Chelonodon nigroviridis</name>
    <dbReference type="NCBI Taxonomy" id="99883"/>
    <lineage>
        <taxon>Eukaryota</taxon>
        <taxon>Metazoa</taxon>
        <taxon>Chordata</taxon>
        <taxon>Craniata</taxon>
        <taxon>Vertebrata</taxon>
        <taxon>Euteleostomi</taxon>
        <taxon>Actinopterygii</taxon>
        <taxon>Neopterygii</taxon>
        <taxon>Teleostei</taxon>
        <taxon>Neoteleostei</taxon>
        <taxon>Acanthomorphata</taxon>
        <taxon>Eupercaria</taxon>
        <taxon>Tetraodontiformes</taxon>
        <taxon>Tetradontoidea</taxon>
        <taxon>Tetraodontidae</taxon>
        <taxon>Tetraodon</taxon>
    </lineage>
</organism>
<protein>
    <submittedName>
        <fullName evidence="10">(spotted green pufferfish) hypothetical protein</fullName>
    </submittedName>
</protein>
<proteinExistence type="inferred from homology"/>
<evidence type="ECO:0000256" key="1">
    <source>
        <dbReference type="ARBA" id="ARBA00004651"/>
    </source>
</evidence>
<gene>
    <name evidence="10" type="ORF">GSTENG00029634001</name>
</gene>
<evidence type="ECO:0000256" key="5">
    <source>
        <dbReference type="ARBA" id="ARBA00022989"/>
    </source>
</evidence>
<comment type="caution">
    <text evidence="10">The sequence shown here is derived from an EMBL/GenBank/DDBJ whole genome shotgun (WGS) entry which is preliminary data.</text>
</comment>
<dbReference type="EMBL" id="CAAE01014999">
    <property type="protein sequence ID" value="CAG08616.1"/>
    <property type="molecule type" value="Genomic_DNA"/>
</dbReference>
<keyword evidence="7" id="KW-0245">EGF-like domain</keyword>
<dbReference type="InterPro" id="IPR021910">
    <property type="entry name" value="NGX6/PGAP6/MYMK"/>
</dbReference>
<evidence type="ECO:0000256" key="3">
    <source>
        <dbReference type="ARBA" id="ARBA00022475"/>
    </source>
</evidence>
<dbReference type="GO" id="GO:0005886">
    <property type="term" value="C:plasma membrane"/>
    <property type="evidence" value="ECO:0007669"/>
    <property type="project" value="UniProtKB-SubCell"/>
</dbReference>
<dbReference type="InterPro" id="IPR000742">
    <property type="entry name" value="EGF"/>
</dbReference>
<feature type="disulfide bond" evidence="7">
    <location>
        <begin position="453"/>
        <end position="463"/>
    </location>
</feature>
<comment type="similarity">
    <text evidence="2">Belongs to the TMEM8 family.</text>
</comment>
<keyword evidence="6 8" id="KW-0472">Membrane</keyword>
<dbReference type="PANTHER" id="PTHR14319">
    <property type="entry name" value="FIVE-SPAN TRANSMEMBRANE PROTEIN M83"/>
    <property type="match status" value="1"/>
</dbReference>
<evidence type="ECO:0000256" key="2">
    <source>
        <dbReference type="ARBA" id="ARBA00005542"/>
    </source>
</evidence>
<dbReference type="PANTHER" id="PTHR14319:SF6">
    <property type="entry name" value="TRANSMEMBRANE PROTEIN 8B"/>
    <property type="match status" value="1"/>
</dbReference>
<keyword evidence="7" id="KW-1015">Disulfide bond</keyword>
<dbReference type="PROSITE" id="PS01186">
    <property type="entry name" value="EGF_2"/>
    <property type="match status" value="1"/>
</dbReference>
<evidence type="ECO:0000256" key="4">
    <source>
        <dbReference type="ARBA" id="ARBA00022692"/>
    </source>
</evidence>
<keyword evidence="4 8" id="KW-0812">Transmembrane</keyword>
<evidence type="ECO:0000256" key="8">
    <source>
        <dbReference type="SAM" id="Phobius"/>
    </source>
</evidence>
<reference evidence="10" key="2">
    <citation type="submission" date="2004-02" db="EMBL/GenBank/DDBJ databases">
        <authorList>
            <consortium name="Genoscope"/>
            <consortium name="Whitehead Institute Centre for Genome Research"/>
        </authorList>
    </citation>
    <scope>NUCLEOTIDE SEQUENCE</scope>
</reference>
<name>Q4RSL6_TETNG</name>
<dbReference type="Pfam" id="PF12036">
    <property type="entry name" value="DUF3522"/>
    <property type="match status" value="2"/>
</dbReference>
<feature type="transmembrane region" description="Helical" evidence="8">
    <location>
        <begin position="698"/>
        <end position="719"/>
    </location>
</feature>
<reference evidence="10" key="1">
    <citation type="journal article" date="2004" name="Nature">
        <title>Genome duplication in the teleost fish Tetraodon nigroviridis reveals the early vertebrate proto-karyotype.</title>
        <authorList>
            <person name="Jaillon O."/>
            <person name="Aury J.-M."/>
            <person name="Brunet F."/>
            <person name="Petit J.-L."/>
            <person name="Stange-Thomann N."/>
            <person name="Mauceli E."/>
            <person name="Bouneau L."/>
            <person name="Fischer C."/>
            <person name="Ozouf-Costaz C."/>
            <person name="Bernot A."/>
            <person name="Nicaud S."/>
            <person name="Jaffe D."/>
            <person name="Fisher S."/>
            <person name="Lutfalla G."/>
            <person name="Dossat C."/>
            <person name="Segurens B."/>
            <person name="Dasilva C."/>
            <person name="Salanoubat M."/>
            <person name="Levy M."/>
            <person name="Boudet N."/>
            <person name="Castellano S."/>
            <person name="Anthouard V."/>
            <person name="Jubin C."/>
            <person name="Castelli V."/>
            <person name="Katinka M."/>
            <person name="Vacherie B."/>
            <person name="Biemont C."/>
            <person name="Skalli Z."/>
            <person name="Cattolico L."/>
            <person name="Poulain J."/>
            <person name="De Berardinis V."/>
            <person name="Cruaud C."/>
            <person name="Duprat S."/>
            <person name="Brottier P."/>
            <person name="Coutanceau J.-P."/>
            <person name="Gouzy J."/>
            <person name="Parra G."/>
            <person name="Lardier G."/>
            <person name="Chapple C."/>
            <person name="McKernan K.J."/>
            <person name="McEwan P."/>
            <person name="Bosak S."/>
            <person name="Kellis M."/>
            <person name="Volff J.-N."/>
            <person name="Guigo R."/>
            <person name="Zody M.C."/>
            <person name="Mesirov J."/>
            <person name="Lindblad-Toh K."/>
            <person name="Birren B."/>
            <person name="Nusbaum C."/>
            <person name="Kahn D."/>
            <person name="Robinson-Rechavi M."/>
            <person name="Laudet V."/>
            <person name="Schachter V."/>
            <person name="Quetier F."/>
            <person name="Saurin W."/>
            <person name="Scarpelli C."/>
            <person name="Wincker P."/>
            <person name="Lander E.S."/>
            <person name="Weissenbach J."/>
            <person name="Roest Crollius H."/>
        </authorList>
    </citation>
    <scope>NUCLEOTIDE SEQUENCE [LARGE SCALE GENOMIC DNA]</scope>
</reference>
<feature type="non-terminal residue" evidence="10">
    <location>
        <position position="776"/>
    </location>
</feature>